<dbReference type="EMBL" id="MT631073">
    <property type="protein sequence ID" value="QNO45097.1"/>
    <property type="molecule type" value="Genomic_DNA"/>
</dbReference>
<protein>
    <recommendedName>
        <fullName evidence="3">PIN domain-containing protein</fullName>
    </recommendedName>
</protein>
<dbReference type="CDD" id="cd18687">
    <property type="entry name" value="PIN_VapC-like"/>
    <property type="match status" value="1"/>
</dbReference>
<name>A0A7G9Y982_9EURY</name>
<proteinExistence type="predicted"/>
<evidence type="ECO:0000313" key="2">
    <source>
        <dbReference type="EMBL" id="QNO45097.1"/>
    </source>
</evidence>
<sequence length="151" mass="17510">MKKAKVYLDTTVPSAYYDDRAPDRERLTRIFWIERLPDFKSVISNIVLSEVRDTPDEEKRTKMGRLLQGIETLIFDEEADELAAEYLRRGVIPERYADDANHVAIAVVNGVRYLVSWNFKHIVRVSTRREVNLINALMGYESIELIAPPEL</sequence>
<dbReference type="SUPFAM" id="SSF88723">
    <property type="entry name" value="PIN domain-like"/>
    <property type="match status" value="1"/>
</dbReference>
<dbReference type="Gene3D" id="3.40.50.1010">
    <property type="entry name" value="5'-nuclease"/>
    <property type="match status" value="1"/>
</dbReference>
<reference evidence="1" key="1">
    <citation type="submission" date="2020-06" db="EMBL/GenBank/DDBJ databases">
        <title>Unique genomic features of the anaerobic methanotrophic archaea.</title>
        <authorList>
            <person name="Chadwick G.L."/>
            <person name="Skennerton C.T."/>
            <person name="Laso-Perez R."/>
            <person name="Leu A.O."/>
            <person name="Speth D.R."/>
            <person name="Yu H."/>
            <person name="Morgan-Lang C."/>
            <person name="Hatzenpichler R."/>
            <person name="Goudeau D."/>
            <person name="Malmstrom R."/>
            <person name="Brazelton W.J."/>
            <person name="Woyke T."/>
            <person name="Hallam S.J."/>
            <person name="Tyson G.W."/>
            <person name="Wegener G."/>
            <person name="Boetius A."/>
            <person name="Orphan V."/>
        </authorList>
    </citation>
    <scope>NUCLEOTIDE SEQUENCE</scope>
</reference>
<dbReference type="EMBL" id="MT630987">
    <property type="protein sequence ID" value="QNO44566.1"/>
    <property type="molecule type" value="Genomic_DNA"/>
</dbReference>
<accession>A0A7G9Y982</accession>
<evidence type="ECO:0000313" key="1">
    <source>
        <dbReference type="EMBL" id="QNO44566.1"/>
    </source>
</evidence>
<dbReference type="InterPro" id="IPR029060">
    <property type="entry name" value="PIN-like_dom_sf"/>
</dbReference>
<gene>
    <name evidence="2" type="ORF">HICMJNBA_00003</name>
    <name evidence="1" type="ORF">KKOBALHG_00003</name>
</gene>
<evidence type="ECO:0008006" key="3">
    <source>
        <dbReference type="Google" id="ProtNLM"/>
    </source>
</evidence>
<dbReference type="AlphaFoldDB" id="A0A7G9Y982"/>
<organism evidence="1">
    <name type="scientific">Candidatus Methanogaster sp. ANME-2c ERB4</name>
    <dbReference type="NCBI Taxonomy" id="2759911"/>
    <lineage>
        <taxon>Archaea</taxon>
        <taxon>Methanobacteriati</taxon>
        <taxon>Methanobacteriota</taxon>
        <taxon>Stenosarchaea group</taxon>
        <taxon>Methanomicrobia</taxon>
        <taxon>Methanosarcinales</taxon>
        <taxon>ANME-2 cluster</taxon>
        <taxon>Candidatus Methanogasteraceae</taxon>
        <taxon>Candidatus Methanogaster</taxon>
    </lineage>
</organism>